<evidence type="ECO:0000256" key="5">
    <source>
        <dbReference type="ARBA" id="ARBA00022729"/>
    </source>
</evidence>
<evidence type="ECO:0000256" key="11">
    <source>
        <dbReference type="ARBA" id="ARBA00023180"/>
    </source>
</evidence>
<dbReference type="PROSITE" id="PS00022">
    <property type="entry name" value="EGF_1"/>
    <property type="match status" value="1"/>
</dbReference>
<dbReference type="SMART" id="SM00216">
    <property type="entry name" value="VWD"/>
    <property type="match status" value="4"/>
</dbReference>
<evidence type="ECO:0000256" key="13">
    <source>
        <dbReference type="ARBA" id="ARBA00065625"/>
    </source>
</evidence>
<dbReference type="InterPro" id="IPR050780">
    <property type="entry name" value="Mucin_vWF_Thrombospondin_sf"/>
</dbReference>
<dbReference type="GO" id="GO:0031012">
    <property type="term" value="C:extracellular matrix"/>
    <property type="evidence" value="ECO:0007669"/>
    <property type="project" value="TreeGrafter"/>
</dbReference>
<dbReference type="SUPFAM" id="SSF49899">
    <property type="entry name" value="Concanavalin A-like lectins/glucanases"/>
    <property type="match status" value="3"/>
</dbReference>
<dbReference type="Pfam" id="PF01826">
    <property type="entry name" value="TIL"/>
    <property type="match status" value="5"/>
</dbReference>
<comment type="subunit">
    <text evidence="13">Probably forms covalent oligomers.</text>
</comment>
<keyword evidence="8 17" id="KW-1133">Transmembrane helix</keyword>
<feature type="domain" description="MAM" evidence="20">
    <location>
        <begin position="371"/>
        <end position="536"/>
    </location>
</feature>
<dbReference type="PROSITE" id="PS00740">
    <property type="entry name" value="MAM_1"/>
    <property type="match status" value="1"/>
</dbReference>
<keyword evidence="3 15" id="KW-0245">EGF-like domain</keyword>
<feature type="region of interest" description="Disordered" evidence="16">
    <location>
        <begin position="1325"/>
        <end position="1369"/>
    </location>
</feature>
<protein>
    <recommendedName>
        <fullName evidence="14">Zonadhesin</fullName>
    </recommendedName>
</protein>
<dbReference type="InterPro" id="IPR025615">
    <property type="entry name" value="TILa_dom"/>
</dbReference>
<feature type="domain" description="VWFD" evidence="21">
    <location>
        <begin position="2353"/>
        <end position="2529"/>
    </location>
</feature>
<dbReference type="SMART" id="SM00215">
    <property type="entry name" value="VWC_out"/>
    <property type="match status" value="4"/>
</dbReference>
<evidence type="ECO:0000259" key="20">
    <source>
        <dbReference type="PROSITE" id="PS50060"/>
    </source>
</evidence>
<feature type="chain" id="PRO_5014560946" description="Zonadhesin" evidence="18">
    <location>
        <begin position="17"/>
        <end position="2860"/>
    </location>
</feature>
<feature type="compositionally biased region" description="Basic and acidic residues" evidence="16">
    <location>
        <begin position="1325"/>
        <end position="1340"/>
    </location>
</feature>
<feature type="domain" description="VWFD" evidence="21">
    <location>
        <begin position="1564"/>
        <end position="1744"/>
    </location>
</feature>
<dbReference type="GO" id="GO:0005886">
    <property type="term" value="C:plasma membrane"/>
    <property type="evidence" value="ECO:0007669"/>
    <property type="project" value="UniProtKB-SubCell"/>
</dbReference>
<dbReference type="EMBL" id="NDHI03003310">
    <property type="protein sequence ID" value="PNJ85677.1"/>
    <property type="molecule type" value="Genomic_DNA"/>
</dbReference>
<dbReference type="InterPro" id="IPR036084">
    <property type="entry name" value="Ser_inhib-like_sf"/>
</dbReference>
<gene>
    <name evidence="22" type="ORF">CR201_G0040298</name>
</gene>
<dbReference type="GO" id="GO:0005615">
    <property type="term" value="C:extracellular space"/>
    <property type="evidence" value="ECO:0007669"/>
    <property type="project" value="TreeGrafter"/>
</dbReference>
<dbReference type="Pfam" id="PF12714">
    <property type="entry name" value="TILa"/>
    <property type="match status" value="5"/>
</dbReference>
<dbReference type="SMART" id="SM00137">
    <property type="entry name" value="MAM"/>
    <property type="match status" value="3"/>
</dbReference>
<dbReference type="PROSITE" id="PS50026">
    <property type="entry name" value="EGF_3"/>
    <property type="match status" value="1"/>
</dbReference>
<dbReference type="PROSITE" id="PS01186">
    <property type="entry name" value="EGF_2"/>
    <property type="match status" value="1"/>
</dbReference>
<feature type="domain" description="VWFD" evidence="21">
    <location>
        <begin position="1178"/>
        <end position="1355"/>
    </location>
</feature>
<dbReference type="EMBL" id="NDHI03003310">
    <property type="protein sequence ID" value="PNJ85674.1"/>
    <property type="molecule type" value="Genomic_DNA"/>
</dbReference>
<comment type="caution">
    <text evidence="22">The sequence shown here is derived from an EMBL/GenBank/DDBJ whole genome shotgun (WGS) entry which is preliminary data.</text>
</comment>
<dbReference type="PROSITE" id="PS50060">
    <property type="entry name" value="MAM_2"/>
    <property type="match status" value="3"/>
</dbReference>
<keyword evidence="4 17" id="KW-0812">Transmembrane</keyword>
<feature type="compositionally biased region" description="Low complexity" evidence="16">
    <location>
        <begin position="592"/>
        <end position="606"/>
    </location>
</feature>
<dbReference type="InterPro" id="IPR001846">
    <property type="entry name" value="VWF_type-D"/>
</dbReference>
<feature type="compositionally biased region" description="Pro residues" evidence="16">
    <location>
        <begin position="889"/>
        <end position="909"/>
    </location>
</feature>
<feature type="domain" description="MAM" evidence="20">
    <location>
        <begin position="39"/>
        <end position="204"/>
    </location>
</feature>
<evidence type="ECO:0000259" key="19">
    <source>
        <dbReference type="PROSITE" id="PS50026"/>
    </source>
</evidence>
<feature type="compositionally biased region" description="Pro residues" evidence="16">
    <location>
        <begin position="932"/>
        <end position="944"/>
    </location>
</feature>
<evidence type="ECO:0000256" key="4">
    <source>
        <dbReference type="ARBA" id="ARBA00022692"/>
    </source>
</evidence>
<dbReference type="SMART" id="SM00181">
    <property type="entry name" value="EGF"/>
    <property type="match status" value="4"/>
</dbReference>
<dbReference type="PANTHER" id="PTHR11339:SF374">
    <property type="entry name" value="ZONADHESIN"/>
    <property type="match status" value="1"/>
</dbReference>
<dbReference type="InterPro" id="IPR001007">
    <property type="entry name" value="VWF_dom"/>
</dbReference>
<evidence type="ECO:0000256" key="14">
    <source>
        <dbReference type="ARBA" id="ARBA00067986"/>
    </source>
</evidence>
<comment type="subcellular location">
    <subcellularLocation>
        <location evidence="1">Cell membrane</location>
        <topology evidence="1">Single-pass type I membrane protein</topology>
    </subcellularLocation>
</comment>
<evidence type="ECO:0000256" key="12">
    <source>
        <dbReference type="ARBA" id="ARBA00057483"/>
    </source>
</evidence>
<evidence type="ECO:0000256" key="2">
    <source>
        <dbReference type="ARBA" id="ARBA00022475"/>
    </source>
</evidence>
<evidence type="ECO:0000313" key="22">
    <source>
        <dbReference type="EMBL" id="PNJ85677.1"/>
    </source>
</evidence>
<accession>A0A2J8XUF8</accession>
<feature type="compositionally biased region" description="Pro residues" evidence="16">
    <location>
        <begin position="757"/>
        <end position="832"/>
    </location>
</feature>
<feature type="compositionally biased region" description="Low complexity" evidence="16">
    <location>
        <begin position="66"/>
        <end position="75"/>
    </location>
</feature>
<dbReference type="FunFam" id="2.10.25.10:FF:000055">
    <property type="entry name" value="alpha-tectorin isoform X1"/>
    <property type="match status" value="4"/>
</dbReference>
<feature type="compositionally biased region" description="Low complexity" evidence="16">
    <location>
        <begin position="861"/>
        <end position="874"/>
    </location>
</feature>
<dbReference type="Pfam" id="PF00094">
    <property type="entry name" value="VWD"/>
    <property type="match status" value="4"/>
</dbReference>
<comment type="caution">
    <text evidence="15">Lacks conserved residue(s) required for the propagation of feature annotation.</text>
</comment>
<feature type="region of interest" description="Disordered" evidence="16">
    <location>
        <begin position="577"/>
        <end position="1013"/>
    </location>
</feature>
<evidence type="ECO:0000259" key="21">
    <source>
        <dbReference type="PROSITE" id="PS51233"/>
    </source>
</evidence>
<evidence type="ECO:0000256" key="10">
    <source>
        <dbReference type="ARBA" id="ARBA00023157"/>
    </source>
</evidence>
<dbReference type="PROSITE" id="PS51233">
    <property type="entry name" value="VWFD"/>
    <property type="match status" value="4"/>
</dbReference>
<feature type="region of interest" description="Disordered" evidence="16">
    <location>
        <begin position="61"/>
        <end position="84"/>
    </location>
</feature>
<dbReference type="PANTHER" id="PTHR11339">
    <property type="entry name" value="EXTRACELLULAR MATRIX GLYCOPROTEIN RELATED"/>
    <property type="match status" value="1"/>
</dbReference>
<evidence type="ECO:0000256" key="18">
    <source>
        <dbReference type="SAM" id="SignalP"/>
    </source>
</evidence>
<feature type="compositionally biased region" description="Low complexity" evidence="16">
    <location>
        <begin position="945"/>
        <end position="968"/>
    </location>
</feature>
<organism evidence="22">
    <name type="scientific">Pongo abelii</name>
    <name type="common">Sumatran orangutan</name>
    <name type="synonym">Pongo pygmaeus abelii</name>
    <dbReference type="NCBI Taxonomy" id="9601"/>
    <lineage>
        <taxon>Eukaryota</taxon>
        <taxon>Metazoa</taxon>
        <taxon>Chordata</taxon>
        <taxon>Craniata</taxon>
        <taxon>Vertebrata</taxon>
        <taxon>Euteleostomi</taxon>
        <taxon>Mammalia</taxon>
        <taxon>Eutheria</taxon>
        <taxon>Euarchontoglires</taxon>
        <taxon>Primates</taxon>
        <taxon>Haplorrhini</taxon>
        <taxon>Catarrhini</taxon>
        <taxon>Hominidae</taxon>
        <taxon>Pongo</taxon>
    </lineage>
</organism>
<feature type="region of interest" description="Disordered" evidence="16">
    <location>
        <begin position="232"/>
        <end position="251"/>
    </location>
</feature>
<keyword evidence="9 17" id="KW-0472">Membrane</keyword>
<dbReference type="SUPFAM" id="SSF57567">
    <property type="entry name" value="Serine protease inhibitors"/>
    <property type="match status" value="5"/>
</dbReference>
<dbReference type="SMART" id="SM00214">
    <property type="entry name" value="VWC"/>
    <property type="match status" value="4"/>
</dbReference>
<dbReference type="Pfam" id="PF08742">
    <property type="entry name" value="C8"/>
    <property type="match status" value="4"/>
</dbReference>
<dbReference type="PRINTS" id="PR01217">
    <property type="entry name" value="PRICHEXTENSN"/>
</dbReference>
<keyword evidence="10 15" id="KW-1015">Disulfide bond</keyword>
<evidence type="ECO:0000256" key="1">
    <source>
        <dbReference type="ARBA" id="ARBA00004251"/>
    </source>
</evidence>
<feature type="domain" description="MAM" evidence="20">
    <location>
        <begin position="209"/>
        <end position="368"/>
    </location>
</feature>
<dbReference type="Gene3D" id="2.10.25.10">
    <property type="entry name" value="Laminin"/>
    <property type="match status" value="6"/>
</dbReference>
<evidence type="ECO:0000256" key="9">
    <source>
        <dbReference type="ARBA" id="ARBA00023136"/>
    </source>
</evidence>
<sequence>MVPPVWTLLLLVGAAPFRKEKPPDQKLVVRSSRDNYVLTQCDFEDDAKPLCDWSQVSADDGDWVRASGPSPTGSTGAPGGYPNGEGSYLHMESNSFHHGGVARLRSPDLWEQGPLCVHFAYRMFGLSWGTQLRLLLLSGEEGRHPNVLWKHWNTQRPSWMPTTITVPAGFTLPTRLMFEGTRGSTAYLDIALDALSIRRGSCNRVCMMQTCSFDIPNDLCDWTWIPTASGAKWTQKKGSSGKPGVGPDGDFSSPGSGRYMLLDPKNARPGQKAVLLSPVSPSSGCLSFSFHYILRGQSPGAALHIYASVLGSIRKHTLFSGQPGPNWQAVSVNYTAMGRIQFAVVGVFGKTPEPAVAVDATSIAPCGEGFPQCDFEDNAHPFCDWVQTSGDGGHWALGHKNGPVHGMGPVGGFPNAGSHYIYLEADKFSQAGQSVRLVSRPFCAPGDICVEFAYHMYGLGEGTMLELLLGSPAGSPPIPLWKRVGSQRPYWQNTSITIPSGHQQPMQLIFKAIQGRNTAFVVAMGFILINPGTCPVKVLPELPPVSPVFSTGPSETTGLTENPTISTKRLTVSIEKPSVATEKPTVPKEKPTIPTEKPTIPTEKPVIPSEKPNIPSEKPTIPSEKPTILTEKPTIPSEKPTIPSEKPTISTEKPTVPREEPTTPTEETTIYMEEPAIPTEKPSLPTEKPTIPMEKPTISMEETIIPTEKPTISPEKPTIPTEKPTIPTEKPTVSPEKPTTPTEKPTIPTEKPTISPENPPPPQKNPPSPQKNPPPPQKNPPSPQKNPPSPQKNPPSPQKNPPSPQKNPSPPQKNPPSPQKSPPPPLRRPPSPQKSLPSPQKNPASPWKNPLSPLKKPPPLLKRLPSPQKNSPSPKKNPPSPQKNSPSPQKNPPSPWKNPPSPQKNPPSPQKNSPSPQKNPPSPQKNPASPRKNPPSPRKNPPSPLKRLPSPQKNSPSPQKNPPSSRKNPPSPHGKTHHPTIPTEKPTIPSEKPTIPTEKLTIPTEKPAIPTEKPTIPTEKLTALRPPHPSPTATGLAALVMSPHAPSAPMTSVILGTTTTSRSSTERCPPNARYESCACPASCKSPRPSCGPLCRGGCVCNPGFLFSDNHCIQASSCNCFYNNNYYEPGAEWFSPNCTEHCRCWPGSRVQCQISQCGTHTVCQLKNGQYGCHPYAGTATCLVYGDPHYVTFDGRHFGFMGKCTYILAQPCGNSTDPFFRVTAKNEEQGQEGMSCLSKVYVTLPETTVTLLKGRRTLVGGQRVTLPAIPSKGVFLGASGRFVELQTEFGLRVRWDGDQQLYVTVSSTYSGKLCGLCGNYDGNSDNDHLKSDGSPAGDKEELGNSWQTDQDEDQECQKNQMVNPPSCDSSLQSSMSGPGFCGRLVDTRGPFETCLLHVKATSFFDSCMLDMCRFQGLQHLLCAHMSTMTATCQDAGHAVKPWREPHFCPMACPPNSKYSLCAKPCPDTCHSGFSGMFCSDRCVEACECNPGFVLSGLECVPRSQCGCLHPAGSYFKVGERWYKPGCKELCVCESNNRIRCQPWRCSAQEFCGQQDGIYGCHAQGAATCAASGDPHYLTFDGALHHFMGTCTYVLTRPCWSRSEDSYFVVSATNENRGGNLEVSYIKAVHVTVFDLSISLLRGCKVMLNGHRVALPVWPAQGRVTIRLSSNFVLLYTNFGLQVRYDGSHLVEVTVPSSYGGQLCGLCGNYNNNSLDDNLRPDRKPAGDSVQLGAAWKLPESSEPGCFLAGGKPSRCQENGMADTWNKNCEILINPQGPFSQCHQVVPPQPSFASCVHGQCGTKGDTTALCRSLQTYASLCAQAGQAPAWRNRTFCPMRCPPGSSYSPCGSPCPATCSSINDPRDCPKALPCAESCECQKGHILSGTSCVPLGQCGCTDPAGSYHPVGERWYTENTCTRLCTCSVHNNITCFQSTCKPNQLCWALDGLLRCRASGMGVCQLPGESHYVSFDGSNHFIPDTCTHVLVKVCHPAMALPFFKISAKHEKEEGGTEAFRLHEVYIDIYDAQVTLQKGHCVLINSKQVTLPAISQIPGVSVKSSSIYTIVNIKIGVQVKFDGNRLLEIEIPTTYYGKVCGVCGNFNDEEEDELMMPSDELAHSDSEFVNSWKDKDIDPSCQSLPVDEQQIPAEQQENLSGNCRAADLRRAREKCEAALRAPVWAQCASRVDLTPFLVDCADTLCEFGGLHQALCQALQAFGATCQSQGLKPPLWRNSSFCPLECPAYSSYTSCLPSCSPSCWDLDGQCEGAKVPSACAEGCICQPGYVLSEDKCVPRSQCGCKDAHGGSIPLGKSWVSSGCTEKCVCTGGAIQCGDFRCPLGSHCQLSSDNSNSNCVSDKSEQCSVYGDPRYLTFDGFSYRFQGRMTYVLIKTVDVLPEGVEPLLVEGRNKMDPPRSSIFLQEVITTVYGYKVQLQAGLELVVNNQKMAVPYRPNEHLRVTLRGQRLYLVTDFELVVSFGGRKNAVISLPSMYEGLVRGLCGNYDENRKNDMMLPSGALTQNLNTFGNSWEVKTEDALLRFPRAIPAEEEGQRAELGLCAGLHVSECSPEQMASNSTQACRVLADPQGPFAACHQTVAPEPFQEHCMMDLCSAQDPREQEELRCQVLSGYAILCQEAGAALAGWRDRTLCAMECPAGTMYQSCMTPCPASCANLADPGDCEGPCVEGCASIPGYAYSGTQSLPLADCGCTSNGIYYQLGSSFVTEDCSQRCTCASSRILQCEPFSCREGEVCILGNHTRGCFPESPCLRNPCQNDGWCREQGATFTCECELGYGGDLCMEPRDVPPPRKPASNLVAVLLGLLVPVVVVVLAVTRECIYRTRRKREKTQSQEGNRLARLVDTHTVLDCAF</sequence>
<dbReference type="InterPro" id="IPR002919">
    <property type="entry name" value="TIL_dom"/>
</dbReference>
<keyword evidence="6" id="KW-0677">Repeat</keyword>
<dbReference type="FunFam" id="2.60.120.200:FF:000128">
    <property type="entry name" value="enteropeptidase isoform X2"/>
    <property type="match status" value="2"/>
</dbReference>
<dbReference type="InterPro" id="IPR000742">
    <property type="entry name" value="EGF"/>
</dbReference>
<feature type="compositionally biased region" description="Low complexity" evidence="16">
    <location>
        <begin position="662"/>
        <end position="675"/>
    </location>
</feature>
<dbReference type="CDD" id="cd00054">
    <property type="entry name" value="EGF_CA"/>
    <property type="match status" value="1"/>
</dbReference>
<keyword evidence="2" id="KW-1003">Cell membrane</keyword>
<keyword evidence="5 18" id="KW-0732">Signal</keyword>
<evidence type="ECO:0000256" key="15">
    <source>
        <dbReference type="PROSITE-ProRule" id="PRU00076"/>
    </source>
</evidence>
<dbReference type="CDD" id="cd19941">
    <property type="entry name" value="TIL"/>
    <property type="match status" value="5"/>
</dbReference>
<dbReference type="InterPro" id="IPR000998">
    <property type="entry name" value="MAM_dom"/>
</dbReference>
<feature type="signal peptide" evidence="18">
    <location>
        <begin position="1"/>
        <end position="16"/>
    </location>
</feature>
<evidence type="ECO:0000256" key="8">
    <source>
        <dbReference type="ARBA" id="ARBA00022989"/>
    </source>
</evidence>
<dbReference type="InterPro" id="IPR014853">
    <property type="entry name" value="VWF/SSPO/ZAN-like_Cys-rich_dom"/>
</dbReference>
<dbReference type="Gene3D" id="2.60.120.200">
    <property type="match status" value="3"/>
</dbReference>
<dbReference type="InterPro" id="IPR013320">
    <property type="entry name" value="ConA-like_dom_sf"/>
</dbReference>
<evidence type="ECO:0000256" key="6">
    <source>
        <dbReference type="ARBA" id="ARBA00022737"/>
    </source>
</evidence>
<proteinExistence type="predicted"/>
<feature type="transmembrane region" description="Helical" evidence="17">
    <location>
        <begin position="2805"/>
        <end position="2824"/>
    </location>
</feature>
<feature type="disulfide bond" evidence="15">
    <location>
        <begin position="2780"/>
        <end position="2789"/>
    </location>
</feature>
<evidence type="ECO:0000256" key="7">
    <source>
        <dbReference type="ARBA" id="ARBA00022889"/>
    </source>
</evidence>
<feature type="compositionally biased region" description="Low complexity" evidence="16">
    <location>
        <begin position="714"/>
        <end position="756"/>
    </location>
</feature>
<dbReference type="STRING" id="9601.ENSPPYP00000019534"/>
<dbReference type="Pfam" id="PF00629">
    <property type="entry name" value="MAM"/>
    <property type="match status" value="3"/>
</dbReference>
<keyword evidence="11" id="KW-0325">Glycoprotein</keyword>
<dbReference type="CDD" id="cd06263">
    <property type="entry name" value="MAM"/>
    <property type="match status" value="3"/>
</dbReference>
<reference evidence="22" key="1">
    <citation type="submission" date="2017-12" db="EMBL/GenBank/DDBJ databases">
        <title>High-resolution comparative analysis of great ape genomes.</title>
        <authorList>
            <person name="Pollen A."/>
            <person name="Hastie A."/>
            <person name="Hormozdiari F."/>
            <person name="Dougherty M."/>
            <person name="Liu R."/>
            <person name="Chaisson M."/>
            <person name="Hoppe E."/>
            <person name="Hill C."/>
            <person name="Pang A."/>
            <person name="Hillier L."/>
            <person name="Baker C."/>
            <person name="Armstrong J."/>
            <person name="Shendure J."/>
            <person name="Paten B."/>
            <person name="Wilson R."/>
            <person name="Chao H."/>
            <person name="Schneider V."/>
            <person name="Ventura M."/>
            <person name="Kronenberg Z."/>
            <person name="Murali S."/>
            <person name="Gordon D."/>
            <person name="Cantsilieris S."/>
            <person name="Munson K."/>
            <person name="Nelson B."/>
            <person name="Raja A."/>
            <person name="Underwood J."/>
            <person name="Diekhans M."/>
            <person name="Fiddes I."/>
            <person name="Haussler D."/>
            <person name="Eichler E."/>
        </authorList>
    </citation>
    <scope>NUCLEOTIDE SEQUENCE [LARGE SCALE GENOMIC DNA]</scope>
    <source>
        <strain evidence="22">Susie</strain>
    </source>
</reference>
<feature type="compositionally biased region" description="Polar residues" evidence="16">
    <location>
        <begin position="1355"/>
        <end position="1369"/>
    </location>
</feature>
<feature type="compositionally biased region" description="Low complexity" evidence="16">
    <location>
        <begin position="833"/>
        <end position="854"/>
    </location>
</feature>
<feature type="domain" description="EGF-like" evidence="19">
    <location>
        <begin position="2754"/>
        <end position="2790"/>
    </location>
</feature>
<feature type="domain" description="VWFD" evidence="21">
    <location>
        <begin position="1953"/>
        <end position="2132"/>
    </location>
</feature>
<dbReference type="SUPFAM" id="SSF57196">
    <property type="entry name" value="EGF/Laminin"/>
    <property type="match status" value="1"/>
</dbReference>
<dbReference type="SMART" id="SM00832">
    <property type="entry name" value="C8"/>
    <property type="match status" value="4"/>
</dbReference>
<name>A0A2J8XUF8_PONAB</name>
<evidence type="ECO:0000256" key="3">
    <source>
        <dbReference type="ARBA" id="ARBA00022536"/>
    </source>
</evidence>
<evidence type="ECO:0000256" key="17">
    <source>
        <dbReference type="SAM" id="Phobius"/>
    </source>
</evidence>
<dbReference type="FunFam" id="2.60.120.200:FF:000365">
    <property type="entry name" value="Zonadhesin"/>
    <property type="match status" value="1"/>
</dbReference>
<keyword evidence="7" id="KW-0130">Cell adhesion</keyword>
<comment type="function">
    <text evidence="12">Binds in a species-specific manner to the zona pellucida of the egg. May be involved in gamete recognition and/or signaling.</text>
</comment>
<evidence type="ECO:0000256" key="16">
    <source>
        <dbReference type="SAM" id="MobiDB-lite"/>
    </source>
</evidence>
<dbReference type="GO" id="GO:0007155">
    <property type="term" value="P:cell adhesion"/>
    <property type="evidence" value="ECO:0007669"/>
    <property type="project" value="UniProtKB-KW"/>
</dbReference>